<accession>A0A917PP61</accession>
<dbReference type="InterPro" id="IPR005064">
    <property type="entry name" value="BUG"/>
</dbReference>
<dbReference type="Pfam" id="PF03401">
    <property type="entry name" value="TctC"/>
    <property type="match status" value="1"/>
</dbReference>
<keyword evidence="4" id="KW-1185">Reference proteome</keyword>
<dbReference type="SUPFAM" id="SSF53850">
    <property type="entry name" value="Periplasmic binding protein-like II"/>
    <property type="match status" value="1"/>
</dbReference>
<dbReference type="AlphaFoldDB" id="A0A917PP61"/>
<evidence type="ECO:0000313" key="4">
    <source>
        <dbReference type="Proteomes" id="UP000635983"/>
    </source>
</evidence>
<dbReference type="CDD" id="cd07012">
    <property type="entry name" value="PBP2_Bug_TTT"/>
    <property type="match status" value="1"/>
</dbReference>
<sequence length="323" mass="34674">MKTKIRINLMAGLLASSLFAISASASDYPARDIDFVVGYSAGGSTDVLARMVAPYLQQQLGDASIAVLNRPGGAGEVSYTEIARARPDGYTIGMVNMPGVINPIIERTPAYSLDNFTYLGNLVFDPTAVFVKSSSEFKTLKDWVEYAKANPGKLTVSNPGLGGAQHTSFERFLMKADIKLNNIPFNGGARSRAALLGGHVSASVMGFSEAADLVASGDVRVLGIMSDKRIEGSADAPTFQEQGYDIIGGSYRGLVAPAGLESDVVDKLQAAVKAVAEDETFAADARKRMYLLTYQSPEQMARQAKLLQTEMTELWSSHPWVKK</sequence>
<comment type="similarity">
    <text evidence="1">Belongs to the UPF0065 (bug) family.</text>
</comment>
<reference evidence="3" key="1">
    <citation type="journal article" date="2014" name="Int. J. Syst. Evol. Microbiol.">
        <title>Complete genome sequence of Corynebacterium casei LMG S-19264T (=DSM 44701T), isolated from a smear-ripened cheese.</title>
        <authorList>
            <consortium name="US DOE Joint Genome Institute (JGI-PGF)"/>
            <person name="Walter F."/>
            <person name="Albersmeier A."/>
            <person name="Kalinowski J."/>
            <person name="Ruckert C."/>
        </authorList>
    </citation>
    <scope>NUCLEOTIDE SEQUENCE</scope>
    <source>
        <strain evidence="3">JCM 30078</strain>
    </source>
</reference>
<proteinExistence type="inferred from homology"/>
<dbReference type="Proteomes" id="UP000635983">
    <property type="component" value="Unassembled WGS sequence"/>
</dbReference>
<evidence type="ECO:0000256" key="2">
    <source>
        <dbReference type="SAM" id="SignalP"/>
    </source>
</evidence>
<reference evidence="3" key="2">
    <citation type="submission" date="2020-09" db="EMBL/GenBank/DDBJ databases">
        <authorList>
            <person name="Sun Q."/>
            <person name="Ohkuma M."/>
        </authorList>
    </citation>
    <scope>NUCLEOTIDE SEQUENCE</scope>
    <source>
        <strain evidence="3">JCM 30078</strain>
    </source>
</reference>
<dbReference type="PIRSF" id="PIRSF017082">
    <property type="entry name" value="YflP"/>
    <property type="match status" value="1"/>
</dbReference>
<protein>
    <recommendedName>
        <fullName evidence="5">Tripartite-type tricarboxylate transporter, receptor component TctC</fullName>
    </recommendedName>
</protein>
<feature type="signal peptide" evidence="2">
    <location>
        <begin position="1"/>
        <end position="25"/>
    </location>
</feature>
<dbReference type="RefSeq" id="WP_188982017.1">
    <property type="nucleotide sequence ID" value="NZ_BMPO01000002.1"/>
</dbReference>
<evidence type="ECO:0000313" key="3">
    <source>
        <dbReference type="EMBL" id="GGJ85634.1"/>
    </source>
</evidence>
<dbReference type="PANTHER" id="PTHR42928">
    <property type="entry name" value="TRICARBOXYLATE-BINDING PROTEIN"/>
    <property type="match status" value="1"/>
</dbReference>
<dbReference type="InterPro" id="IPR042100">
    <property type="entry name" value="Bug_dom1"/>
</dbReference>
<evidence type="ECO:0008006" key="5">
    <source>
        <dbReference type="Google" id="ProtNLM"/>
    </source>
</evidence>
<evidence type="ECO:0000256" key="1">
    <source>
        <dbReference type="ARBA" id="ARBA00006987"/>
    </source>
</evidence>
<gene>
    <name evidence="3" type="ORF">GCM10009304_09650</name>
</gene>
<organism evidence="3 4">
    <name type="scientific">Pseudomonas matsuisoli</name>
    <dbReference type="NCBI Taxonomy" id="1515666"/>
    <lineage>
        <taxon>Bacteria</taxon>
        <taxon>Pseudomonadati</taxon>
        <taxon>Pseudomonadota</taxon>
        <taxon>Gammaproteobacteria</taxon>
        <taxon>Pseudomonadales</taxon>
        <taxon>Pseudomonadaceae</taxon>
        <taxon>Pseudomonas</taxon>
    </lineage>
</organism>
<name>A0A917PP61_9PSED</name>
<dbReference type="Gene3D" id="3.40.190.150">
    <property type="entry name" value="Bordetella uptake gene, domain 1"/>
    <property type="match status" value="1"/>
</dbReference>
<comment type="caution">
    <text evidence="3">The sequence shown here is derived from an EMBL/GenBank/DDBJ whole genome shotgun (WGS) entry which is preliminary data.</text>
</comment>
<dbReference type="EMBL" id="BMPO01000002">
    <property type="protein sequence ID" value="GGJ85634.1"/>
    <property type="molecule type" value="Genomic_DNA"/>
</dbReference>
<keyword evidence="2" id="KW-0732">Signal</keyword>
<feature type="chain" id="PRO_5036791944" description="Tripartite-type tricarboxylate transporter, receptor component TctC" evidence="2">
    <location>
        <begin position="26"/>
        <end position="323"/>
    </location>
</feature>
<dbReference type="PANTHER" id="PTHR42928:SF5">
    <property type="entry name" value="BLR1237 PROTEIN"/>
    <property type="match status" value="1"/>
</dbReference>
<dbReference type="Gene3D" id="3.40.190.10">
    <property type="entry name" value="Periplasmic binding protein-like II"/>
    <property type="match status" value="1"/>
</dbReference>